<dbReference type="Proteomes" id="UP000049023">
    <property type="component" value="Unassembled WGS sequence"/>
</dbReference>
<proteinExistence type="predicted"/>
<evidence type="ECO:0000313" key="1">
    <source>
        <dbReference type="EMBL" id="CKT64836.1"/>
    </source>
</evidence>
<name>A0A655AT11_MYCTX</name>
<gene>
    <name evidence="1" type="ORF">ERS027661_04609</name>
</gene>
<accession>A0A655AT11</accession>
<dbReference type="AlphaFoldDB" id="A0A655AT11"/>
<evidence type="ECO:0000313" key="2">
    <source>
        <dbReference type="Proteomes" id="UP000049023"/>
    </source>
</evidence>
<sequence length="44" mass="4720">MGVGHDLHFDVVPGGQVALAEYGRVAERGLGFTSRGFDFGRQGR</sequence>
<dbReference type="EMBL" id="CNFU01001671">
    <property type="protein sequence ID" value="CKT64836.1"/>
    <property type="molecule type" value="Genomic_DNA"/>
</dbReference>
<organism evidence="1 2">
    <name type="scientific">Mycobacterium tuberculosis</name>
    <dbReference type="NCBI Taxonomy" id="1773"/>
    <lineage>
        <taxon>Bacteria</taxon>
        <taxon>Bacillati</taxon>
        <taxon>Actinomycetota</taxon>
        <taxon>Actinomycetes</taxon>
        <taxon>Mycobacteriales</taxon>
        <taxon>Mycobacteriaceae</taxon>
        <taxon>Mycobacterium</taxon>
        <taxon>Mycobacterium tuberculosis complex</taxon>
    </lineage>
</organism>
<protein>
    <submittedName>
        <fullName evidence="1">Uncharacterized protein</fullName>
    </submittedName>
</protein>
<reference evidence="1 2" key="1">
    <citation type="submission" date="2015-03" db="EMBL/GenBank/DDBJ databases">
        <authorList>
            <consortium name="Pathogen Informatics"/>
        </authorList>
    </citation>
    <scope>NUCLEOTIDE SEQUENCE [LARGE SCALE GENOMIC DNA]</scope>
    <source>
        <strain evidence="1 2">Bir 187</strain>
    </source>
</reference>